<reference evidence="1" key="1">
    <citation type="submission" date="2018-01" db="EMBL/GenBank/DDBJ databases">
        <title>An insight into the sialome of Amazonian anophelines.</title>
        <authorList>
            <person name="Ribeiro J.M."/>
            <person name="Scarpassa V."/>
            <person name="Calvo E."/>
        </authorList>
    </citation>
    <scope>NUCLEOTIDE SEQUENCE</scope>
</reference>
<evidence type="ECO:0000313" key="1">
    <source>
        <dbReference type="EMBL" id="MBW75452.1"/>
    </source>
</evidence>
<organism evidence="1">
    <name type="scientific">Anopheles darlingi</name>
    <name type="common">Mosquito</name>
    <dbReference type="NCBI Taxonomy" id="43151"/>
    <lineage>
        <taxon>Eukaryota</taxon>
        <taxon>Metazoa</taxon>
        <taxon>Ecdysozoa</taxon>
        <taxon>Arthropoda</taxon>
        <taxon>Hexapoda</taxon>
        <taxon>Insecta</taxon>
        <taxon>Pterygota</taxon>
        <taxon>Neoptera</taxon>
        <taxon>Endopterygota</taxon>
        <taxon>Diptera</taxon>
        <taxon>Nematocera</taxon>
        <taxon>Culicoidea</taxon>
        <taxon>Culicidae</taxon>
        <taxon>Anophelinae</taxon>
        <taxon>Anopheles</taxon>
    </lineage>
</organism>
<protein>
    <submittedName>
        <fullName evidence="1">Putative secreted protein</fullName>
    </submittedName>
</protein>
<proteinExistence type="predicted"/>
<dbReference type="EMBL" id="GGFL01011274">
    <property type="protein sequence ID" value="MBW75452.1"/>
    <property type="molecule type" value="Transcribed_RNA"/>
</dbReference>
<accession>A0A2M4DCZ6</accession>
<sequence>MPRHRTRTSLQARPVFGGRLVCSCSSCSPHLIAAAVTTRTRVLVCVCARMHLRFCFALQRRPSSSAAASVT</sequence>
<name>A0A2M4DCZ6_ANODA</name>
<dbReference type="AlphaFoldDB" id="A0A2M4DCZ6"/>